<dbReference type="InterPro" id="IPR049532">
    <property type="entry name" value="GAP1-like_C"/>
</dbReference>
<evidence type="ECO:0000313" key="5">
    <source>
        <dbReference type="Proteomes" id="UP001564626"/>
    </source>
</evidence>
<evidence type="ECO:0000259" key="2">
    <source>
        <dbReference type="Pfam" id="PF20014"/>
    </source>
</evidence>
<proteinExistence type="predicted"/>
<sequence>MSARDFHSLFYTDCGPGQGTRGTEGFQIQAMSAGTGQEDAALVQRAALYEVPPDWLRERRPVAEFPPSLVHLHDGRYVTARGVYADTEQDRVGNHFTHALVTDDPASYGGLRPAQLWQAPWWAERPVEGTECPPVPAEPEPGPHTAAELRDWVLARDDGHDWLTAVHTALDQVREPDARRVVFVGRHPDEVLRWIAAGTLLLPQERALRIGFRVYATDPRLSRQHVLALHPDWAGELDDGDFVVFHLGDRRRGAIEPSAAARHWVGRFLHGDPAAVVEELELAHRFARQRGAERADAGDRLAAGVLASGEPVPDQQAAMELAGWLVGTRAPEQAIDRVREAVLALPPERAVLARLAETAHDARVRVALLRAELAGAAAGEPVATSHLAAHRWSAEELSDATGLAEETAADTAPEHLDGVLRTAGRFGLEPRPTRFAQAAKDFIAWWAQHPQAPVDPRAWPCRAELIALLREELGSRLAEDSGALADAIREHWWRLLAPTVADPFLPLDRLVAQSAVAAGGEPRQQVIDALRDRTRAAERRGHADAVWEALFAHTPPTVAEVRSVLGAMSATMVSEALAERIFPVLESAPASADQLDVLRMLVHHLGSEHEGLRSMWEDDSALRAWLANFQRAARAPGAGVGELKEIADEVLTARGPEIVAALLSIPPPTAASAAVAGGARVQELLVRELPAVWADEQRPAADRTGAVALAFLTAWSDKATEGARVAFDKALEAWAKRRTSAEYRKVSKLLRGVDADSARAWHDWLKELFDAKPKSTAARLAERWRTRWTQRKG</sequence>
<feature type="domain" description="GTPase-associated protein 1 N-terminal" evidence="1">
    <location>
        <begin position="6"/>
        <end position="136"/>
    </location>
</feature>
<feature type="domain" description="GTPase-associated protein 1 middle" evidence="2">
    <location>
        <begin position="152"/>
        <end position="246"/>
    </location>
</feature>
<protein>
    <submittedName>
        <fullName evidence="4">GTPase-associated protein 1-related protein</fullName>
    </submittedName>
</protein>
<dbReference type="Pfam" id="PF20013">
    <property type="entry name" value="GAP1-N2"/>
    <property type="match status" value="1"/>
</dbReference>
<dbReference type="InterPro" id="IPR045402">
    <property type="entry name" value="GAP1-N2"/>
</dbReference>
<dbReference type="Proteomes" id="UP001564626">
    <property type="component" value="Unassembled WGS sequence"/>
</dbReference>
<dbReference type="InterPro" id="IPR045401">
    <property type="entry name" value="GAP1-M"/>
</dbReference>
<dbReference type="Pfam" id="PF20052">
    <property type="entry name" value="GAP1-C"/>
    <property type="match status" value="1"/>
</dbReference>
<name>A0ABV4CG80_9PSEU</name>
<keyword evidence="5" id="KW-1185">Reference proteome</keyword>
<evidence type="ECO:0000259" key="3">
    <source>
        <dbReference type="Pfam" id="PF20052"/>
    </source>
</evidence>
<evidence type="ECO:0000259" key="1">
    <source>
        <dbReference type="Pfam" id="PF20013"/>
    </source>
</evidence>
<accession>A0ABV4CG80</accession>
<organism evidence="4 5">
    <name type="scientific">Saccharopolyspora cebuensis</name>
    <dbReference type="NCBI Taxonomy" id="418759"/>
    <lineage>
        <taxon>Bacteria</taxon>
        <taxon>Bacillati</taxon>
        <taxon>Actinomycetota</taxon>
        <taxon>Actinomycetes</taxon>
        <taxon>Pseudonocardiales</taxon>
        <taxon>Pseudonocardiaceae</taxon>
        <taxon>Saccharopolyspora</taxon>
    </lineage>
</organism>
<gene>
    <name evidence="4" type="ORF">AB8O55_12055</name>
</gene>
<feature type="domain" description="GTPase-associated protein 1-like C-terminal" evidence="3">
    <location>
        <begin position="268"/>
        <end position="761"/>
    </location>
</feature>
<comment type="caution">
    <text evidence="4">The sequence shown here is derived from an EMBL/GenBank/DDBJ whole genome shotgun (WGS) entry which is preliminary data.</text>
</comment>
<dbReference type="EMBL" id="JBGEHV010000018">
    <property type="protein sequence ID" value="MEY8040129.1"/>
    <property type="molecule type" value="Genomic_DNA"/>
</dbReference>
<reference evidence="4 5" key="1">
    <citation type="submission" date="2024-08" db="EMBL/GenBank/DDBJ databases">
        <title>Genome mining of Saccharopolyspora cebuensis PGLac3 from Nigerian medicinal plant.</title>
        <authorList>
            <person name="Ezeobiora C.E."/>
            <person name="Igbokwe N.H."/>
            <person name="Amin D.H."/>
            <person name="Mendie U.E."/>
        </authorList>
    </citation>
    <scope>NUCLEOTIDE SEQUENCE [LARGE SCALE GENOMIC DNA]</scope>
    <source>
        <strain evidence="4 5">PGLac3</strain>
    </source>
</reference>
<dbReference type="Pfam" id="PF20014">
    <property type="entry name" value="GAP1-M"/>
    <property type="match status" value="1"/>
</dbReference>
<evidence type="ECO:0000313" key="4">
    <source>
        <dbReference type="EMBL" id="MEY8040129.1"/>
    </source>
</evidence>
<dbReference type="RefSeq" id="WP_345364455.1">
    <property type="nucleotide sequence ID" value="NZ_BAABII010000012.1"/>
</dbReference>